<dbReference type="PROSITE" id="PS01076">
    <property type="entry name" value="ACETATE_KINASE_2"/>
    <property type="match status" value="1"/>
</dbReference>
<organism evidence="5">
    <name type="scientific">bioreactor metagenome</name>
    <dbReference type="NCBI Taxonomy" id="1076179"/>
    <lineage>
        <taxon>unclassified sequences</taxon>
        <taxon>metagenomes</taxon>
        <taxon>ecological metagenomes</taxon>
    </lineage>
</organism>
<keyword evidence="2" id="KW-0547">Nucleotide-binding</keyword>
<protein>
    <submittedName>
        <fullName evidence="5">Acetate kinase</fullName>
        <ecNumber evidence="5">2.7.2.1</ecNumber>
    </submittedName>
</protein>
<evidence type="ECO:0000256" key="4">
    <source>
        <dbReference type="ARBA" id="ARBA00022840"/>
    </source>
</evidence>
<dbReference type="GO" id="GO:0005524">
    <property type="term" value="F:ATP binding"/>
    <property type="evidence" value="ECO:0007669"/>
    <property type="project" value="UniProtKB-KW"/>
</dbReference>
<name>A0A645CFD3_9ZZZZ</name>
<reference evidence="5" key="1">
    <citation type="submission" date="2019-08" db="EMBL/GenBank/DDBJ databases">
        <authorList>
            <person name="Kucharzyk K."/>
            <person name="Murdoch R.W."/>
            <person name="Higgins S."/>
            <person name="Loffler F."/>
        </authorList>
    </citation>
    <scope>NUCLEOTIDE SEQUENCE</scope>
</reference>
<evidence type="ECO:0000256" key="2">
    <source>
        <dbReference type="ARBA" id="ARBA00022741"/>
    </source>
</evidence>
<sequence>MAAKYLGRDLSDLRLVTCHLGNGASVAAVKGGESIDTSMGFTPLEGLVMGTRCGEVDPAIIPFIMDREDMTGKQVYQYLNNKAGVLGISGLSSDFRDLEKAAECGDERAQLAMDIFSYRVKKYIGAYAVAMGGVDAVIFTAGLGENSPVIRKNICSGLEFLGAHLDTEKNNLRGGIREIGSYGDAVKLLVIPTNEEMVIAEETARLCANVVTL</sequence>
<keyword evidence="3 5" id="KW-0418">Kinase</keyword>
<keyword evidence="4" id="KW-0067">ATP-binding</keyword>
<dbReference type="EC" id="2.7.2.1" evidence="5"/>
<dbReference type="GO" id="GO:0006083">
    <property type="term" value="P:acetate metabolic process"/>
    <property type="evidence" value="ECO:0007669"/>
    <property type="project" value="TreeGrafter"/>
</dbReference>
<dbReference type="Pfam" id="PF00871">
    <property type="entry name" value="Acetate_kinase"/>
    <property type="match status" value="1"/>
</dbReference>
<dbReference type="PANTHER" id="PTHR21060">
    <property type="entry name" value="ACETATE KINASE"/>
    <property type="match status" value="1"/>
</dbReference>
<evidence type="ECO:0000256" key="1">
    <source>
        <dbReference type="ARBA" id="ARBA00022679"/>
    </source>
</evidence>
<dbReference type="PRINTS" id="PR00471">
    <property type="entry name" value="ACETATEKNASE"/>
</dbReference>
<dbReference type="HAMAP" id="MF_00020">
    <property type="entry name" value="Acetate_kinase"/>
    <property type="match status" value="1"/>
</dbReference>
<dbReference type="SUPFAM" id="SSF53067">
    <property type="entry name" value="Actin-like ATPase domain"/>
    <property type="match status" value="1"/>
</dbReference>
<dbReference type="PANTHER" id="PTHR21060:SF15">
    <property type="entry name" value="ACETATE KINASE-RELATED"/>
    <property type="match status" value="1"/>
</dbReference>
<comment type="caution">
    <text evidence="5">The sequence shown here is derived from an EMBL/GenBank/DDBJ whole genome shotgun (WGS) entry which is preliminary data.</text>
</comment>
<dbReference type="EMBL" id="VSSQ01026743">
    <property type="protein sequence ID" value="MPM75613.1"/>
    <property type="molecule type" value="Genomic_DNA"/>
</dbReference>
<dbReference type="InterPro" id="IPR023865">
    <property type="entry name" value="Aliphatic_acid_kinase_CS"/>
</dbReference>
<dbReference type="InterPro" id="IPR000890">
    <property type="entry name" value="Aliphatic_acid_kin_short-chain"/>
</dbReference>
<dbReference type="InterPro" id="IPR043129">
    <property type="entry name" value="ATPase_NBD"/>
</dbReference>
<proteinExistence type="inferred from homology"/>
<dbReference type="Gene3D" id="3.30.420.40">
    <property type="match status" value="1"/>
</dbReference>
<keyword evidence="1 5" id="KW-0808">Transferase</keyword>
<evidence type="ECO:0000313" key="5">
    <source>
        <dbReference type="EMBL" id="MPM75613.1"/>
    </source>
</evidence>
<dbReference type="InterPro" id="IPR004372">
    <property type="entry name" value="Ac/propionate_kinase"/>
</dbReference>
<evidence type="ECO:0000256" key="3">
    <source>
        <dbReference type="ARBA" id="ARBA00022777"/>
    </source>
</evidence>
<dbReference type="AlphaFoldDB" id="A0A645CFD3"/>
<accession>A0A645CFD3</accession>
<gene>
    <name evidence="5" type="primary">ackA_38</name>
    <name evidence="5" type="ORF">SDC9_122607</name>
</gene>
<dbReference type="GO" id="GO:0008776">
    <property type="term" value="F:acetate kinase activity"/>
    <property type="evidence" value="ECO:0007669"/>
    <property type="project" value="UniProtKB-EC"/>
</dbReference>